<proteinExistence type="inferred from homology"/>
<dbReference type="InterPro" id="IPR035906">
    <property type="entry name" value="MetI-like_sf"/>
</dbReference>
<dbReference type="RefSeq" id="WP_015710366.1">
    <property type="nucleotide sequence ID" value="NC_015577.1"/>
</dbReference>
<dbReference type="GO" id="GO:0005886">
    <property type="term" value="C:plasma membrane"/>
    <property type="evidence" value="ECO:0007669"/>
    <property type="project" value="UniProtKB-SubCell"/>
</dbReference>
<evidence type="ECO:0000256" key="7">
    <source>
        <dbReference type="RuleBase" id="RU363032"/>
    </source>
</evidence>
<evidence type="ECO:0000256" key="5">
    <source>
        <dbReference type="ARBA" id="ARBA00022989"/>
    </source>
</evidence>
<dbReference type="eggNOG" id="COG0395">
    <property type="taxonomic scope" value="Bacteria"/>
</dbReference>
<dbReference type="CDD" id="cd06261">
    <property type="entry name" value="TM_PBP2"/>
    <property type="match status" value="1"/>
</dbReference>
<dbReference type="InParanoid" id="F5YDA1"/>
<keyword evidence="4 7" id="KW-0812">Transmembrane</keyword>
<evidence type="ECO:0000259" key="8">
    <source>
        <dbReference type="PROSITE" id="PS50928"/>
    </source>
</evidence>
<feature type="transmembrane region" description="Helical" evidence="7">
    <location>
        <begin position="76"/>
        <end position="100"/>
    </location>
</feature>
<dbReference type="KEGG" id="taz:TREAZ_1656"/>
<gene>
    <name evidence="9" type="ordered locus">TREAZ_1656</name>
</gene>
<accession>F5YDA1</accession>
<dbReference type="Proteomes" id="UP000009222">
    <property type="component" value="Chromosome"/>
</dbReference>
<evidence type="ECO:0000256" key="4">
    <source>
        <dbReference type="ARBA" id="ARBA00022692"/>
    </source>
</evidence>
<feature type="transmembrane region" description="Helical" evidence="7">
    <location>
        <begin position="12"/>
        <end position="35"/>
    </location>
</feature>
<dbReference type="AlphaFoldDB" id="F5YDA1"/>
<reference evidence="9 10" key="2">
    <citation type="journal article" date="2011" name="ISME J.">
        <title>RNA-seq reveals cooperative metabolic interactions between two termite-gut spirochete species in co-culture.</title>
        <authorList>
            <person name="Rosenthal A.Z."/>
            <person name="Matson E.G."/>
            <person name="Eldar A."/>
            <person name="Leadbetter J.R."/>
        </authorList>
    </citation>
    <scope>NUCLEOTIDE SEQUENCE [LARGE SCALE GENOMIC DNA]</scope>
    <source>
        <strain evidence="10">ATCC BAA-888 / DSM 13862 / ZAS-9</strain>
    </source>
</reference>
<organism evidence="9 10">
    <name type="scientific">Leadbettera azotonutricia (strain ATCC BAA-888 / DSM 13862 / ZAS-9)</name>
    <name type="common">Treponema azotonutricium</name>
    <dbReference type="NCBI Taxonomy" id="545695"/>
    <lineage>
        <taxon>Bacteria</taxon>
        <taxon>Pseudomonadati</taxon>
        <taxon>Spirochaetota</taxon>
        <taxon>Spirochaetia</taxon>
        <taxon>Spirochaetales</taxon>
        <taxon>Breznakiellaceae</taxon>
        <taxon>Leadbettera</taxon>
    </lineage>
</organism>
<feature type="transmembrane region" description="Helical" evidence="7">
    <location>
        <begin position="146"/>
        <end position="168"/>
    </location>
</feature>
<comment type="subcellular location">
    <subcellularLocation>
        <location evidence="1 7">Cell membrane</location>
        <topology evidence="1 7">Multi-pass membrane protein</topology>
    </subcellularLocation>
</comment>
<dbReference type="InterPro" id="IPR000515">
    <property type="entry name" value="MetI-like"/>
</dbReference>
<feature type="transmembrane region" description="Helical" evidence="7">
    <location>
        <begin position="250"/>
        <end position="271"/>
    </location>
</feature>
<dbReference type="HOGENOM" id="CLU_016047_1_2_12"/>
<feature type="transmembrane region" description="Helical" evidence="7">
    <location>
        <begin position="112"/>
        <end position="134"/>
    </location>
</feature>
<dbReference type="Pfam" id="PF00528">
    <property type="entry name" value="BPD_transp_1"/>
    <property type="match status" value="1"/>
</dbReference>
<keyword evidence="2 7" id="KW-0813">Transport</keyword>
<dbReference type="InterPro" id="IPR050901">
    <property type="entry name" value="BP-dep_ABC_trans_perm"/>
</dbReference>
<dbReference type="EMBL" id="CP001841">
    <property type="protein sequence ID" value="AEF82858.1"/>
    <property type="molecule type" value="Genomic_DNA"/>
</dbReference>
<reference evidence="10" key="1">
    <citation type="submission" date="2009-12" db="EMBL/GenBank/DDBJ databases">
        <title>Complete sequence of Treponema azotonutricium strain ZAS-9.</title>
        <authorList>
            <person name="Tetu S.G."/>
            <person name="Matson E."/>
            <person name="Ren Q."/>
            <person name="Seshadri R."/>
            <person name="Elbourne L."/>
            <person name="Hassan K.A."/>
            <person name="Durkin A."/>
            <person name="Radune D."/>
            <person name="Mohamoud Y."/>
            <person name="Shay R."/>
            <person name="Jin S."/>
            <person name="Zhang X."/>
            <person name="Lucey K."/>
            <person name="Ballor N.R."/>
            <person name="Ottesen E."/>
            <person name="Rosenthal R."/>
            <person name="Allen A."/>
            <person name="Leadbetter J.R."/>
            <person name="Paulsen I.T."/>
        </authorList>
    </citation>
    <scope>NUCLEOTIDE SEQUENCE [LARGE SCALE GENOMIC DNA]</scope>
    <source>
        <strain evidence="10">ATCC BAA-888 / DSM 13862 / ZAS-9</strain>
    </source>
</reference>
<dbReference type="GO" id="GO:0055085">
    <property type="term" value="P:transmembrane transport"/>
    <property type="evidence" value="ECO:0007669"/>
    <property type="project" value="InterPro"/>
</dbReference>
<protein>
    <submittedName>
        <fullName evidence="9">ABC transporter, permease protein</fullName>
    </submittedName>
</protein>
<keyword evidence="3" id="KW-1003">Cell membrane</keyword>
<comment type="similarity">
    <text evidence="7">Belongs to the binding-protein-dependent transport system permease family.</text>
</comment>
<feature type="transmembrane region" description="Helical" evidence="7">
    <location>
        <begin position="189"/>
        <end position="215"/>
    </location>
</feature>
<dbReference type="PANTHER" id="PTHR32243">
    <property type="entry name" value="MALTOSE TRANSPORT SYSTEM PERMEASE-RELATED"/>
    <property type="match status" value="1"/>
</dbReference>
<evidence type="ECO:0000313" key="10">
    <source>
        <dbReference type="Proteomes" id="UP000009222"/>
    </source>
</evidence>
<evidence type="ECO:0000256" key="2">
    <source>
        <dbReference type="ARBA" id="ARBA00022448"/>
    </source>
</evidence>
<name>F5YDA1_LEAAZ</name>
<evidence type="ECO:0000256" key="1">
    <source>
        <dbReference type="ARBA" id="ARBA00004651"/>
    </source>
</evidence>
<dbReference type="PANTHER" id="PTHR32243:SF18">
    <property type="entry name" value="INNER MEMBRANE ABC TRANSPORTER PERMEASE PROTEIN YCJP"/>
    <property type="match status" value="1"/>
</dbReference>
<keyword evidence="10" id="KW-1185">Reference proteome</keyword>
<keyword evidence="6 7" id="KW-0472">Membrane</keyword>
<evidence type="ECO:0000256" key="6">
    <source>
        <dbReference type="ARBA" id="ARBA00023136"/>
    </source>
</evidence>
<dbReference type="STRING" id="545695.TREAZ_1656"/>
<keyword evidence="5 7" id="KW-1133">Transmembrane helix</keyword>
<evidence type="ECO:0000313" key="9">
    <source>
        <dbReference type="EMBL" id="AEF82858.1"/>
    </source>
</evidence>
<dbReference type="PROSITE" id="PS50928">
    <property type="entry name" value="ABC_TM1"/>
    <property type="match status" value="1"/>
</dbReference>
<dbReference type="SUPFAM" id="SSF161098">
    <property type="entry name" value="MetI-like"/>
    <property type="match status" value="1"/>
</dbReference>
<evidence type="ECO:0000256" key="3">
    <source>
        <dbReference type="ARBA" id="ARBA00022475"/>
    </source>
</evidence>
<dbReference type="Gene3D" id="1.10.3720.10">
    <property type="entry name" value="MetI-like"/>
    <property type="match status" value="1"/>
</dbReference>
<feature type="domain" description="ABC transmembrane type-1" evidence="8">
    <location>
        <begin position="77"/>
        <end position="271"/>
    </location>
</feature>
<sequence>MAMGIKKKTITIANTTGHYLIMIGIAIFVLFPYYWLIISSLKPPHQQTLSPTVWIPEYLDFSNYTEVWKTIPMLRYMLNSLFVSACTVAMCLVFSVTAAYSLSRFAFKGKHGVIGTILFSQLIPGMLPFVSFYFMMFNLHLTNNYAGLIIAYAIWGIPFSTLMMRSYFTAALPKELEESAIIDGCTRWGVFLRIAVPLAVPGIIATAIFAFILSWNEFMWASVMMTNNAIKTVAVGIYDYIGQYGGNVRIAMTMATAVLTTLPAMLIFCFLQKYLISGLTSGAVKG</sequence>